<proteinExistence type="predicted"/>
<evidence type="ECO:0000313" key="4">
    <source>
        <dbReference type="Proteomes" id="UP000334019"/>
    </source>
</evidence>
<reference evidence="3 4" key="1">
    <citation type="submission" date="2019-11" db="EMBL/GenBank/DDBJ databases">
        <authorList>
            <person name="He Y."/>
        </authorList>
    </citation>
    <scope>NUCLEOTIDE SEQUENCE [LARGE SCALE GENOMIC DNA]</scope>
    <source>
        <strain evidence="3 4">SCSIO 58843</strain>
    </source>
</reference>
<dbReference type="AlphaFoldDB" id="A0A5Q2RRU7"/>
<dbReference type="PANTHER" id="PTHR43798">
    <property type="entry name" value="MONOACYLGLYCEROL LIPASE"/>
    <property type="match status" value="1"/>
</dbReference>
<dbReference type="GO" id="GO:0016787">
    <property type="term" value="F:hydrolase activity"/>
    <property type="evidence" value="ECO:0007669"/>
    <property type="project" value="UniProtKB-KW"/>
</dbReference>
<dbReference type="Gene3D" id="3.40.50.1820">
    <property type="entry name" value="alpha/beta hydrolase"/>
    <property type="match status" value="1"/>
</dbReference>
<dbReference type="RefSeq" id="WP_153760979.1">
    <property type="nucleotide sequence ID" value="NZ_CP045851.1"/>
</dbReference>
<gene>
    <name evidence="3" type="ORF">GH723_18215</name>
</gene>
<dbReference type="GO" id="GO:0016020">
    <property type="term" value="C:membrane"/>
    <property type="evidence" value="ECO:0007669"/>
    <property type="project" value="TreeGrafter"/>
</dbReference>
<dbReference type="SUPFAM" id="SSF53474">
    <property type="entry name" value="alpha/beta-Hydrolases"/>
    <property type="match status" value="1"/>
</dbReference>
<dbReference type="Proteomes" id="UP000334019">
    <property type="component" value="Chromosome"/>
</dbReference>
<dbReference type="KEGG" id="atq:GH723_18215"/>
<keyword evidence="1 3" id="KW-0378">Hydrolase</keyword>
<evidence type="ECO:0000259" key="2">
    <source>
        <dbReference type="Pfam" id="PF00561"/>
    </source>
</evidence>
<keyword evidence="4" id="KW-1185">Reference proteome</keyword>
<dbReference type="InterPro" id="IPR029058">
    <property type="entry name" value="AB_hydrolase_fold"/>
</dbReference>
<accession>A0A5Q2RRU7</accession>
<dbReference type="PANTHER" id="PTHR43798:SF31">
    <property type="entry name" value="AB HYDROLASE SUPERFAMILY PROTEIN YCLE"/>
    <property type="match status" value="1"/>
</dbReference>
<dbReference type="Pfam" id="PF00561">
    <property type="entry name" value="Abhydrolase_1"/>
    <property type="match status" value="1"/>
</dbReference>
<dbReference type="PRINTS" id="PR00111">
    <property type="entry name" value="ABHYDROLASE"/>
</dbReference>
<protein>
    <submittedName>
        <fullName evidence="3">Alpha/beta fold hydrolase</fullName>
    </submittedName>
</protein>
<dbReference type="InterPro" id="IPR050266">
    <property type="entry name" value="AB_hydrolase_sf"/>
</dbReference>
<dbReference type="EMBL" id="CP045851">
    <property type="protein sequence ID" value="QGG96877.1"/>
    <property type="molecule type" value="Genomic_DNA"/>
</dbReference>
<evidence type="ECO:0000313" key="3">
    <source>
        <dbReference type="EMBL" id="QGG96877.1"/>
    </source>
</evidence>
<evidence type="ECO:0000256" key="1">
    <source>
        <dbReference type="ARBA" id="ARBA00022801"/>
    </source>
</evidence>
<organism evidence="3 4">
    <name type="scientific">Actinomarinicola tropica</name>
    <dbReference type="NCBI Taxonomy" id="2789776"/>
    <lineage>
        <taxon>Bacteria</taxon>
        <taxon>Bacillati</taxon>
        <taxon>Actinomycetota</taxon>
        <taxon>Acidimicrobiia</taxon>
        <taxon>Acidimicrobiales</taxon>
        <taxon>Iamiaceae</taxon>
        <taxon>Actinomarinicola</taxon>
    </lineage>
</organism>
<sequence length="259" mass="26527">MPSFSAPDGVEIVFDDHPGDGPAVVLHHGFAADARTNWDAPGITGHLVDAGRRVVALDARGHGRSGKPHDPAAYDAPAMARDVSALLDHLDLGEVDLVGYSMGAFVSLEVATRDDRLRSLTLGGIGAGALPRRDGGTGPAIDREAVAVAMEADDPSAAQGGGRAFRALADATGADRQALAAVLRSSPHRPDDVGSVSVPVLVVAGLDDPLAAGVDELASAFSRSRLVRVPGDHMSAVGTPEMVDALLRFVTDPGAEVDS</sequence>
<dbReference type="InterPro" id="IPR000073">
    <property type="entry name" value="AB_hydrolase_1"/>
</dbReference>
<feature type="domain" description="AB hydrolase-1" evidence="2">
    <location>
        <begin position="22"/>
        <end position="124"/>
    </location>
</feature>
<name>A0A5Q2RRU7_9ACTN</name>